<protein>
    <submittedName>
        <fullName evidence="1 2">Uncharacterized protein</fullName>
    </submittedName>
</protein>
<reference evidence="1 2" key="1">
    <citation type="journal article" date="2010" name="Nature">
        <title>Genome sequencing and analysis of the model grass Brachypodium distachyon.</title>
        <authorList>
            <consortium name="International Brachypodium Initiative"/>
        </authorList>
    </citation>
    <scope>NUCLEOTIDE SEQUENCE [LARGE SCALE GENOMIC DNA]</scope>
    <source>
        <strain evidence="1 2">Bd21</strain>
    </source>
</reference>
<dbReference type="AlphaFoldDB" id="A0A2K2CRK0"/>
<dbReference type="EMBL" id="CM000883">
    <property type="protein sequence ID" value="PNT64659.1"/>
    <property type="molecule type" value="Genomic_DNA"/>
</dbReference>
<evidence type="ECO:0000313" key="1">
    <source>
        <dbReference type="EMBL" id="PNT64659.1"/>
    </source>
</evidence>
<evidence type="ECO:0000313" key="2">
    <source>
        <dbReference type="EnsemblPlants" id="PNT64659"/>
    </source>
</evidence>
<dbReference type="Gramene" id="PNT64659">
    <property type="protein sequence ID" value="PNT64659"/>
    <property type="gene ID" value="BRADI_4g31092v3"/>
</dbReference>
<reference evidence="2" key="3">
    <citation type="submission" date="2018-08" db="UniProtKB">
        <authorList>
            <consortium name="EnsemblPlants"/>
        </authorList>
    </citation>
    <scope>IDENTIFICATION</scope>
    <source>
        <strain evidence="2">cv. Bd21</strain>
    </source>
</reference>
<evidence type="ECO:0000313" key="3">
    <source>
        <dbReference type="Proteomes" id="UP000008810"/>
    </source>
</evidence>
<organism evidence="1">
    <name type="scientific">Brachypodium distachyon</name>
    <name type="common">Purple false brome</name>
    <name type="synonym">Trachynia distachya</name>
    <dbReference type="NCBI Taxonomy" id="15368"/>
    <lineage>
        <taxon>Eukaryota</taxon>
        <taxon>Viridiplantae</taxon>
        <taxon>Streptophyta</taxon>
        <taxon>Embryophyta</taxon>
        <taxon>Tracheophyta</taxon>
        <taxon>Spermatophyta</taxon>
        <taxon>Magnoliopsida</taxon>
        <taxon>Liliopsida</taxon>
        <taxon>Poales</taxon>
        <taxon>Poaceae</taxon>
        <taxon>BOP clade</taxon>
        <taxon>Pooideae</taxon>
        <taxon>Stipodae</taxon>
        <taxon>Brachypodieae</taxon>
        <taxon>Brachypodium</taxon>
    </lineage>
</organism>
<keyword evidence="3" id="KW-1185">Reference proteome</keyword>
<dbReference type="InParanoid" id="A0A2K2CRK0"/>
<dbReference type="Proteomes" id="UP000008810">
    <property type="component" value="Chromosome 4"/>
</dbReference>
<name>A0A2K2CRK0_BRADI</name>
<reference evidence="1" key="2">
    <citation type="submission" date="2017-06" db="EMBL/GenBank/DDBJ databases">
        <title>WGS assembly of Brachypodium distachyon.</title>
        <authorList>
            <consortium name="The International Brachypodium Initiative"/>
            <person name="Lucas S."/>
            <person name="Harmon-Smith M."/>
            <person name="Lail K."/>
            <person name="Tice H."/>
            <person name="Grimwood J."/>
            <person name="Bruce D."/>
            <person name="Barry K."/>
            <person name="Shu S."/>
            <person name="Lindquist E."/>
            <person name="Wang M."/>
            <person name="Pitluck S."/>
            <person name="Vogel J.P."/>
            <person name="Garvin D.F."/>
            <person name="Mockler T.C."/>
            <person name="Schmutz J."/>
            <person name="Rokhsar D."/>
            <person name="Bevan M.W."/>
        </authorList>
    </citation>
    <scope>NUCLEOTIDE SEQUENCE</scope>
    <source>
        <strain evidence="1">Bd21</strain>
    </source>
</reference>
<dbReference type="EnsemblPlants" id="PNT64659">
    <property type="protein sequence ID" value="PNT64659"/>
    <property type="gene ID" value="BRADI_4g31092v3"/>
</dbReference>
<proteinExistence type="predicted"/>
<sequence length="45" mass="5298">MELNFCKMQKISDCNVINRMSKYLDCIPVAVMPKWLVCSNFFHSL</sequence>
<gene>
    <name evidence="1" type="ORF">BRADI_4g31092v3</name>
</gene>
<accession>A0A2K2CRK0</accession>